<evidence type="ECO:0008006" key="3">
    <source>
        <dbReference type="Google" id="ProtNLM"/>
    </source>
</evidence>
<organism evidence="1 2">
    <name type="scientific">Dactylosporangium maewongense</name>
    <dbReference type="NCBI Taxonomy" id="634393"/>
    <lineage>
        <taxon>Bacteria</taxon>
        <taxon>Bacillati</taxon>
        <taxon>Actinomycetota</taxon>
        <taxon>Actinomycetes</taxon>
        <taxon>Micromonosporales</taxon>
        <taxon>Micromonosporaceae</taxon>
        <taxon>Dactylosporangium</taxon>
    </lineage>
</organism>
<protein>
    <recommendedName>
        <fullName evidence="3">Delta-60 repeat domain-containing protein</fullName>
    </recommendedName>
</protein>
<dbReference type="Gene3D" id="2.80.10.50">
    <property type="match status" value="3"/>
</dbReference>
<sequence length="434" mass="44049">MLVVPVSPTWATSVSGTLDPTFGGDGTVLADGSGSGKSDEAADVVVAPDGKIVAVGYSLVRPLGEEEGDQPDYDFVVARYNPDGSLDSTFGAGGVVQTTFGGTQSRDEAKAVALQPDGKIVVAGSTDRDLEDGSHFALARYNSDGSLDTTFGDGGLVVAQPSTFTIDAAEGMAIQENGRIVVVGSSDALAGGSDFDFAVMRFMPGGALDTSFGAGGKVLTSFNTGRSLDTAKAVAIQSNGRIVVAGISNAGGSDDFAVTRYNRDGTLDATFGTGGKVLTDLGGLHGVDRAGAVALQANGKIVVAGSGGGFSLVRYLRDGTLDPTFGTGGFVNTPLDGRPLAVAVQLDGRIVAAGVSWPAPFSTDYNFTLLRYNRNGTLNTSFGDGGKVTTDFSGSGSHDQLNALAIQPDGGIVAAGSSYSPGHQNDFALARYLP</sequence>
<dbReference type="EMBL" id="BAAAQD010000023">
    <property type="protein sequence ID" value="GAA1553350.1"/>
    <property type="molecule type" value="Genomic_DNA"/>
</dbReference>
<reference evidence="2" key="1">
    <citation type="journal article" date="2019" name="Int. J. Syst. Evol. Microbiol.">
        <title>The Global Catalogue of Microorganisms (GCM) 10K type strain sequencing project: providing services to taxonomists for standard genome sequencing and annotation.</title>
        <authorList>
            <consortium name="The Broad Institute Genomics Platform"/>
            <consortium name="The Broad Institute Genome Sequencing Center for Infectious Disease"/>
            <person name="Wu L."/>
            <person name="Ma J."/>
        </authorList>
    </citation>
    <scope>NUCLEOTIDE SEQUENCE [LARGE SCALE GENOMIC DNA]</scope>
    <source>
        <strain evidence="2">JCM 15933</strain>
    </source>
</reference>
<dbReference type="PANTHER" id="PTHR42754:SF1">
    <property type="entry name" value="LIPOPROTEIN"/>
    <property type="match status" value="1"/>
</dbReference>
<accession>A0ABP4N271</accession>
<name>A0ABP4N271_9ACTN</name>
<gene>
    <name evidence="1" type="ORF">GCM10009827_087580</name>
</gene>
<proteinExistence type="predicted"/>
<dbReference type="SUPFAM" id="SSF101908">
    <property type="entry name" value="Putative isomerase YbhE"/>
    <property type="match status" value="1"/>
</dbReference>
<dbReference type="NCBIfam" id="TIGR02608">
    <property type="entry name" value="delta_60_rpt"/>
    <property type="match status" value="7"/>
</dbReference>
<dbReference type="Pfam" id="PF17164">
    <property type="entry name" value="DUF5122"/>
    <property type="match status" value="7"/>
</dbReference>
<dbReference type="InterPro" id="IPR013431">
    <property type="entry name" value="Delta_60_rpt"/>
</dbReference>
<comment type="caution">
    <text evidence="1">The sequence shown here is derived from an EMBL/GenBank/DDBJ whole genome shotgun (WGS) entry which is preliminary data.</text>
</comment>
<evidence type="ECO:0000313" key="2">
    <source>
        <dbReference type="Proteomes" id="UP001501470"/>
    </source>
</evidence>
<keyword evidence="2" id="KW-1185">Reference proteome</keyword>
<dbReference type="PANTHER" id="PTHR42754">
    <property type="entry name" value="ENDOGLUCANASE"/>
    <property type="match status" value="1"/>
</dbReference>
<dbReference type="RefSeq" id="WP_344509966.1">
    <property type="nucleotide sequence ID" value="NZ_BAAAQD010000023.1"/>
</dbReference>
<dbReference type="Proteomes" id="UP001501470">
    <property type="component" value="Unassembled WGS sequence"/>
</dbReference>
<evidence type="ECO:0000313" key="1">
    <source>
        <dbReference type="EMBL" id="GAA1553350.1"/>
    </source>
</evidence>